<evidence type="ECO:0000313" key="4">
    <source>
        <dbReference type="EMBL" id="MCT2591780.1"/>
    </source>
</evidence>
<dbReference type="RefSeq" id="WP_260219115.1">
    <property type="nucleotide sequence ID" value="NZ_JAJAGO010000008.1"/>
</dbReference>
<evidence type="ECO:0000313" key="5">
    <source>
        <dbReference type="Proteomes" id="UP001156389"/>
    </source>
</evidence>
<evidence type="ECO:0000259" key="3">
    <source>
        <dbReference type="Pfam" id="PF01814"/>
    </source>
</evidence>
<name>A0ABT2JV60_9ACTN</name>
<dbReference type="SUPFAM" id="SSF50475">
    <property type="entry name" value="FMN-binding split barrel"/>
    <property type="match status" value="1"/>
</dbReference>
<dbReference type="InterPro" id="IPR012349">
    <property type="entry name" value="Split_barrel_FMN-bd"/>
</dbReference>
<comment type="catalytic activity">
    <reaction evidence="2">
        <text>oxidized coenzyme F420-(gamma-L-Glu)(n) + a quinol + H(+) = reduced coenzyme F420-(gamma-L-Glu)(n) + a quinone</text>
        <dbReference type="Rhea" id="RHEA:39663"/>
        <dbReference type="Rhea" id="RHEA-COMP:12939"/>
        <dbReference type="Rhea" id="RHEA-COMP:14378"/>
        <dbReference type="ChEBI" id="CHEBI:15378"/>
        <dbReference type="ChEBI" id="CHEBI:24646"/>
        <dbReference type="ChEBI" id="CHEBI:132124"/>
        <dbReference type="ChEBI" id="CHEBI:133980"/>
        <dbReference type="ChEBI" id="CHEBI:139511"/>
    </reaction>
</comment>
<dbReference type="Pfam" id="PF01814">
    <property type="entry name" value="Hemerythrin"/>
    <property type="match status" value="1"/>
</dbReference>
<sequence>MSEQRADRGLSWNEQVIKEFRENNGAVGGMFEGAPLVLLTTVGRKSRKPHTNPVIHLRDGERHLVFGSNAGSDKHPDWYHNLLASPQVTMEIGTEDGAVKPFATRAVPLEGEERHHYWELQCSLAPPFRRYEEQTDREIPVVALYPLDLSAESERTRPIGQQLIAHHQDLRAELARVRAEIEGALTGGDGPEGVRPPAAGLTEELRRRCLTYCYGLQLHHIREDGAFSAFERQWPWLGPAIERLRAEHRVVEEALAGFEELLEQARNGETDAAAVHDELEKVTGGLEDHFAYEERVLLPALDQSPSPSPPSP</sequence>
<dbReference type="Proteomes" id="UP001156389">
    <property type="component" value="Unassembled WGS sequence"/>
</dbReference>
<dbReference type="PANTHER" id="PTHR39428">
    <property type="entry name" value="F420H(2)-DEPENDENT QUINONE REDUCTASE RV1261C"/>
    <property type="match status" value="1"/>
</dbReference>
<reference evidence="4 5" key="1">
    <citation type="submission" date="2021-10" db="EMBL/GenBank/DDBJ databases">
        <title>Streptomyces gossypii sp. nov., isolated from soil collected from cotton field.</title>
        <authorList>
            <person name="Ge X."/>
            <person name="Chen X."/>
            <person name="Liu W."/>
        </authorList>
    </citation>
    <scope>NUCLEOTIDE SEQUENCE [LARGE SCALE GENOMIC DNA]</scope>
    <source>
        <strain evidence="4 5">N2-109</strain>
    </source>
</reference>
<accession>A0ABT2JV60</accession>
<gene>
    <name evidence="4" type="ORF">LHJ74_18070</name>
</gene>
<proteinExistence type="inferred from homology"/>
<dbReference type="Gene3D" id="2.30.110.10">
    <property type="entry name" value="Electron Transport, Fmn-binding Protein, Chain A"/>
    <property type="match status" value="1"/>
</dbReference>
<evidence type="ECO:0000256" key="2">
    <source>
        <dbReference type="ARBA" id="ARBA00049106"/>
    </source>
</evidence>
<organism evidence="4 5">
    <name type="scientific">Streptomyces gossypii</name>
    <dbReference type="NCBI Taxonomy" id="2883101"/>
    <lineage>
        <taxon>Bacteria</taxon>
        <taxon>Bacillati</taxon>
        <taxon>Actinomycetota</taxon>
        <taxon>Actinomycetes</taxon>
        <taxon>Kitasatosporales</taxon>
        <taxon>Streptomycetaceae</taxon>
        <taxon>Streptomyces</taxon>
    </lineage>
</organism>
<feature type="domain" description="Hemerythrin-like" evidence="3">
    <location>
        <begin position="162"/>
        <end position="301"/>
    </location>
</feature>
<protein>
    <submittedName>
        <fullName evidence="4">Nitroreductase/quinone reductase family protein</fullName>
    </submittedName>
</protein>
<keyword evidence="5" id="KW-1185">Reference proteome</keyword>
<dbReference type="PANTHER" id="PTHR39428:SF1">
    <property type="entry name" value="F420H(2)-DEPENDENT QUINONE REDUCTASE RV1261C"/>
    <property type="match status" value="1"/>
</dbReference>
<dbReference type="Gene3D" id="1.20.120.520">
    <property type="entry name" value="nmb1532 protein domain like"/>
    <property type="match status" value="1"/>
</dbReference>
<dbReference type="Pfam" id="PF04075">
    <property type="entry name" value="F420H2_quin_red"/>
    <property type="match status" value="1"/>
</dbReference>
<dbReference type="InterPro" id="IPR004378">
    <property type="entry name" value="F420H2_quin_Rdtase"/>
</dbReference>
<comment type="similarity">
    <text evidence="1">Belongs to the F420H(2)-dependent quinone reductase family.</text>
</comment>
<dbReference type="NCBIfam" id="TIGR00026">
    <property type="entry name" value="hi_GC_TIGR00026"/>
    <property type="match status" value="1"/>
</dbReference>
<evidence type="ECO:0000256" key="1">
    <source>
        <dbReference type="ARBA" id="ARBA00008710"/>
    </source>
</evidence>
<dbReference type="InterPro" id="IPR012312">
    <property type="entry name" value="Hemerythrin-like"/>
</dbReference>
<dbReference type="EMBL" id="JAJAGO010000008">
    <property type="protein sequence ID" value="MCT2591780.1"/>
    <property type="molecule type" value="Genomic_DNA"/>
</dbReference>
<comment type="caution">
    <text evidence="4">The sequence shown here is derived from an EMBL/GenBank/DDBJ whole genome shotgun (WGS) entry which is preliminary data.</text>
</comment>